<accession>A0ABM8ZU14</accession>
<dbReference type="EMBL" id="CAKLDI010000001">
    <property type="protein sequence ID" value="CAH0533808.1"/>
    <property type="molecule type" value="Genomic_DNA"/>
</dbReference>
<name>A0ABM8ZU14_9VIBR</name>
<dbReference type="PANTHER" id="PTHR35535">
    <property type="entry name" value="HEAT SHOCK PROTEIN HSLJ"/>
    <property type="match status" value="1"/>
</dbReference>
<dbReference type="PANTHER" id="PTHR35535:SF1">
    <property type="entry name" value="HEAT SHOCK PROTEIN HSLJ"/>
    <property type="match status" value="1"/>
</dbReference>
<dbReference type="RefSeq" id="WP_237466226.1">
    <property type="nucleotide sequence ID" value="NZ_CAKLDI010000001.1"/>
</dbReference>
<evidence type="ECO:0000313" key="2">
    <source>
        <dbReference type="EMBL" id="CAH0533808.1"/>
    </source>
</evidence>
<evidence type="ECO:0000313" key="3">
    <source>
        <dbReference type="Proteomes" id="UP000838672"/>
    </source>
</evidence>
<sequence>MKKSLLIGSIALGLVGCSTGSVTQQDLQHHRWILSSIDGVAVEVNKEQPADLEIGEHFTVGGNSGCNRYFGQGELENGKFRVDQMGSTMMLCPEAAMEVERAVTETLGDWSTVTVNATTLTLDGEHTLVFTLKDWVN</sequence>
<proteinExistence type="predicted"/>
<reference evidence="2" key="1">
    <citation type="submission" date="2021-11" db="EMBL/GenBank/DDBJ databases">
        <authorList>
            <person name="Rodrigo-Torres L."/>
            <person name="Arahal R. D."/>
            <person name="Lucena T."/>
        </authorList>
    </citation>
    <scope>NUCLEOTIDE SEQUENCE</scope>
    <source>
        <strain evidence="2">CECT 7929</strain>
    </source>
</reference>
<dbReference type="InterPro" id="IPR053147">
    <property type="entry name" value="Hsp_HslJ-like"/>
</dbReference>
<keyword evidence="3" id="KW-1185">Reference proteome</keyword>
<dbReference type="Gene3D" id="2.40.128.270">
    <property type="match status" value="1"/>
</dbReference>
<gene>
    <name evidence="2" type="primary">hslJ</name>
    <name evidence="2" type="ORF">VST7929_01683</name>
</gene>
<feature type="domain" description="DUF306" evidence="1">
    <location>
        <begin position="25"/>
        <end position="127"/>
    </location>
</feature>
<keyword evidence="2" id="KW-0346">Stress response</keyword>
<dbReference type="PROSITE" id="PS51257">
    <property type="entry name" value="PROKAR_LIPOPROTEIN"/>
    <property type="match status" value="1"/>
</dbReference>
<protein>
    <submittedName>
        <fullName evidence="2">Heat shock protein HslJ</fullName>
    </submittedName>
</protein>
<comment type="caution">
    <text evidence="2">The sequence shown here is derived from an EMBL/GenBank/DDBJ whole genome shotgun (WGS) entry which is preliminary data.</text>
</comment>
<organism evidence="2 3">
    <name type="scientific">Vibrio stylophorae</name>
    <dbReference type="NCBI Taxonomy" id="659351"/>
    <lineage>
        <taxon>Bacteria</taxon>
        <taxon>Pseudomonadati</taxon>
        <taxon>Pseudomonadota</taxon>
        <taxon>Gammaproteobacteria</taxon>
        <taxon>Vibrionales</taxon>
        <taxon>Vibrionaceae</taxon>
        <taxon>Vibrio</taxon>
    </lineage>
</organism>
<dbReference type="InterPro" id="IPR005184">
    <property type="entry name" value="DUF306_Meta_HslJ"/>
</dbReference>
<dbReference type="InterPro" id="IPR038670">
    <property type="entry name" value="HslJ-like_sf"/>
</dbReference>
<evidence type="ECO:0000259" key="1">
    <source>
        <dbReference type="Pfam" id="PF03724"/>
    </source>
</evidence>
<dbReference type="Proteomes" id="UP000838672">
    <property type="component" value="Unassembled WGS sequence"/>
</dbReference>
<dbReference type="Pfam" id="PF03724">
    <property type="entry name" value="META"/>
    <property type="match status" value="1"/>
</dbReference>